<name>V2V0L0_9GAMM</name>
<organism evidence="13 14">
    <name type="scientific">Acinetobacter tjernbergiae DSM 14971 = CIP 107465</name>
    <dbReference type="NCBI Taxonomy" id="1120928"/>
    <lineage>
        <taxon>Bacteria</taxon>
        <taxon>Pseudomonadati</taxon>
        <taxon>Pseudomonadota</taxon>
        <taxon>Gammaproteobacteria</taxon>
        <taxon>Moraxellales</taxon>
        <taxon>Moraxellaceae</taxon>
        <taxon>Acinetobacter</taxon>
    </lineage>
</organism>
<evidence type="ECO:0000256" key="10">
    <source>
        <dbReference type="SAM" id="Phobius"/>
    </source>
</evidence>
<evidence type="ECO:0000256" key="7">
    <source>
        <dbReference type="ARBA" id="ARBA00022777"/>
    </source>
</evidence>
<dbReference type="SMART" id="SM00387">
    <property type="entry name" value="HATPase_c"/>
    <property type="match status" value="1"/>
</dbReference>
<evidence type="ECO:0000256" key="6">
    <source>
        <dbReference type="ARBA" id="ARBA00022692"/>
    </source>
</evidence>
<dbReference type="EMBL" id="AYEV01000014">
    <property type="protein sequence ID" value="ESK55767.1"/>
    <property type="molecule type" value="Genomic_DNA"/>
</dbReference>
<dbReference type="PROSITE" id="PS50109">
    <property type="entry name" value="HIS_KIN"/>
    <property type="match status" value="1"/>
</dbReference>
<keyword evidence="14" id="KW-1185">Reference proteome</keyword>
<evidence type="ECO:0000313" key="13">
    <source>
        <dbReference type="EMBL" id="ESK55767.1"/>
    </source>
</evidence>
<dbReference type="CDD" id="cd00082">
    <property type="entry name" value="HisKA"/>
    <property type="match status" value="1"/>
</dbReference>
<dbReference type="eggNOG" id="COG2205">
    <property type="taxonomic scope" value="Bacteria"/>
</dbReference>
<keyword evidence="7" id="KW-0418">Kinase</keyword>
<evidence type="ECO:0000256" key="5">
    <source>
        <dbReference type="ARBA" id="ARBA00022679"/>
    </source>
</evidence>
<dbReference type="InterPro" id="IPR005467">
    <property type="entry name" value="His_kinase_dom"/>
</dbReference>
<dbReference type="Pfam" id="PF00512">
    <property type="entry name" value="HisKA"/>
    <property type="match status" value="1"/>
</dbReference>
<dbReference type="InterPro" id="IPR050428">
    <property type="entry name" value="TCS_sensor_his_kinase"/>
</dbReference>
<dbReference type="PANTHER" id="PTHR45436:SF5">
    <property type="entry name" value="SENSOR HISTIDINE KINASE TRCS"/>
    <property type="match status" value="1"/>
</dbReference>
<keyword evidence="9" id="KW-0902">Two-component regulatory system</keyword>
<dbReference type="SMART" id="SM00304">
    <property type="entry name" value="HAMP"/>
    <property type="match status" value="1"/>
</dbReference>
<dbReference type="PROSITE" id="PS50885">
    <property type="entry name" value="HAMP"/>
    <property type="match status" value="1"/>
</dbReference>
<dbReference type="Gene3D" id="3.30.565.10">
    <property type="entry name" value="Histidine kinase-like ATPase, C-terminal domain"/>
    <property type="match status" value="1"/>
</dbReference>
<dbReference type="OrthoDB" id="9804645at2"/>
<keyword evidence="5" id="KW-0808">Transferase</keyword>
<keyword evidence="6 10" id="KW-0812">Transmembrane</keyword>
<evidence type="ECO:0000259" key="12">
    <source>
        <dbReference type="PROSITE" id="PS50885"/>
    </source>
</evidence>
<dbReference type="PATRIC" id="fig|1120928.5.peg.1681"/>
<reference evidence="13 14" key="1">
    <citation type="submission" date="2013-10" db="EMBL/GenBank/DDBJ databases">
        <title>The Genome Sequence of Acinetobacter tjernbergiae CIP107465.</title>
        <authorList>
            <consortium name="The Broad Institute Genomics Platform"/>
            <consortium name="The Broad Institute Genome Sequencing Center for Infectious Disease"/>
            <person name="Cerqueira G."/>
            <person name="Feldgarden M."/>
            <person name="Courvalin P."/>
            <person name="Grillot-Courvalin C."/>
            <person name="Clermont D."/>
            <person name="Rocha E."/>
            <person name="Yoon E.-J."/>
            <person name="Nemec A."/>
            <person name="Young S.K."/>
            <person name="Zeng Q."/>
            <person name="Gargeya S."/>
            <person name="Fitzgerald M."/>
            <person name="Abouelleil A."/>
            <person name="Alvarado L."/>
            <person name="Berlin A.M."/>
            <person name="Chapman S.B."/>
            <person name="Gainer-Dewar J."/>
            <person name="Goldberg J."/>
            <person name="Gnerre S."/>
            <person name="Griggs A."/>
            <person name="Gujja S."/>
            <person name="Hansen M."/>
            <person name="Howarth C."/>
            <person name="Imamovic A."/>
            <person name="Ireland A."/>
            <person name="Larimer J."/>
            <person name="McCowan C."/>
            <person name="Murphy C."/>
            <person name="Pearson M."/>
            <person name="Poon T.W."/>
            <person name="Priest M."/>
            <person name="Roberts A."/>
            <person name="Saif S."/>
            <person name="Shea T."/>
            <person name="Sykes S."/>
            <person name="Wortman J."/>
            <person name="Nusbaum C."/>
            <person name="Birren B."/>
        </authorList>
    </citation>
    <scope>NUCLEOTIDE SEQUENCE [LARGE SCALE GENOMIC DNA]</scope>
    <source>
        <strain evidence="13 14">CIP 107465</strain>
    </source>
</reference>
<protein>
    <recommendedName>
        <fullName evidence="3">histidine kinase</fullName>
        <ecNumber evidence="3">2.7.13.3</ecNumber>
    </recommendedName>
</protein>
<keyword evidence="4" id="KW-0597">Phosphoprotein</keyword>
<dbReference type="PANTHER" id="PTHR45436">
    <property type="entry name" value="SENSOR HISTIDINE KINASE YKOH"/>
    <property type="match status" value="1"/>
</dbReference>
<dbReference type="AlphaFoldDB" id="V2V0L0"/>
<gene>
    <name evidence="13" type="ORF">F990_01651</name>
</gene>
<evidence type="ECO:0000256" key="9">
    <source>
        <dbReference type="ARBA" id="ARBA00023012"/>
    </source>
</evidence>
<evidence type="ECO:0000256" key="4">
    <source>
        <dbReference type="ARBA" id="ARBA00022553"/>
    </source>
</evidence>
<dbReference type="STRING" id="202955.GCA_000759995_01478"/>
<comment type="caution">
    <text evidence="13">The sequence shown here is derived from an EMBL/GenBank/DDBJ whole genome shotgun (WGS) entry which is preliminary data.</text>
</comment>
<evidence type="ECO:0000256" key="8">
    <source>
        <dbReference type="ARBA" id="ARBA00022989"/>
    </source>
</evidence>
<keyword evidence="8 10" id="KW-1133">Transmembrane helix</keyword>
<keyword evidence="10" id="KW-0472">Membrane</keyword>
<dbReference type="InterPro" id="IPR036890">
    <property type="entry name" value="HATPase_C_sf"/>
</dbReference>
<comment type="catalytic activity">
    <reaction evidence="1">
        <text>ATP + protein L-histidine = ADP + protein N-phospho-L-histidine.</text>
        <dbReference type="EC" id="2.7.13.3"/>
    </reaction>
</comment>
<feature type="transmembrane region" description="Helical" evidence="10">
    <location>
        <begin position="173"/>
        <end position="197"/>
    </location>
</feature>
<dbReference type="RefSeq" id="WP_018678736.1">
    <property type="nucleotide sequence ID" value="NZ_AYEV01000014.1"/>
</dbReference>
<dbReference type="InterPro" id="IPR003594">
    <property type="entry name" value="HATPase_dom"/>
</dbReference>
<evidence type="ECO:0000259" key="11">
    <source>
        <dbReference type="PROSITE" id="PS50109"/>
    </source>
</evidence>
<feature type="transmembrane region" description="Helical" evidence="10">
    <location>
        <begin position="12"/>
        <end position="40"/>
    </location>
</feature>
<evidence type="ECO:0000256" key="1">
    <source>
        <dbReference type="ARBA" id="ARBA00000085"/>
    </source>
</evidence>
<accession>V2V0L0</accession>
<dbReference type="Proteomes" id="UP000017404">
    <property type="component" value="Unassembled WGS sequence"/>
</dbReference>
<dbReference type="EC" id="2.7.13.3" evidence="3"/>
<dbReference type="GO" id="GO:0000155">
    <property type="term" value="F:phosphorelay sensor kinase activity"/>
    <property type="evidence" value="ECO:0007669"/>
    <property type="project" value="InterPro"/>
</dbReference>
<dbReference type="CDD" id="cd06225">
    <property type="entry name" value="HAMP"/>
    <property type="match status" value="1"/>
</dbReference>
<dbReference type="InterPro" id="IPR036097">
    <property type="entry name" value="HisK_dim/P_sf"/>
</dbReference>
<dbReference type="SUPFAM" id="SSF47384">
    <property type="entry name" value="Homodimeric domain of signal transducing histidine kinase"/>
    <property type="match status" value="1"/>
</dbReference>
<proteinExistence type="predicted"/>
<dbReference type="Pfam" id="PF00672">
    <property type="entry name" value="HAMP"/>
    <property type="match status" value="1"/>
</dbReference>
<evidence type="ECO:0000256" key="2">
    <source>
        <dbReference type="ARBA" id="ARBA00004370"/>
    </source>
</evidence>
<dbReference type="GO" id="GO:0005886">
    <property type="term" value="C:plasma membrane"/>
    <property type="evidence" value="ECO:0007669"/>
    <property type="project" value="TreeGrafter"/>
</dbReference>
<comment type="subcellular location">
    <subcellularLocation>
        <location evidence="2">Membrane</location>
    </subcellularLocation>
</comment>
<feature type="domain" description="Histidine kinase" evidence="11">
    <location>
        <begin position="259"/>
        <end position="454"/>
    </location>
</feature>
<dbReference type="Pfam" id="PF02518">
    <property type="entry name" value="HATPase_c"/>
    <property type="match status" value="1"/>
</dbReference>
<dbReference type="InterPro" id="IPR003661">
    <property type="entry name" value="HisK_dim/P_dom"/>
</dbReference>
<sequence>MHFVKLQWLKSLSFKIIFAYVVGVIFSIILVSLIAFWWVVIRSHYFASSDVAALTYEQAKNVVFDQTGTPIGFADDMEGNLSWIFDSLKQETAYRILDENGTTFLSSGADENFWRSVDIQTLENQQPFQFKNDSGVVYAATALIQNQNKNWYLQFAVSARLHYLLHRGFALPFMWLGMMLFSFVLCIVFGLCAYFTLKHTLKPLRKISESATAISPRSLHERLLVEKVPLEIVPLVEGFNRVLDRLEQGYHHQQEFLATAAHELKTPLALIRGQIELEAPSEDRQILLNDVEHMARQVQQLLLLAEVSEVQNYSLKEVNLQNMLDDVVQYLQPMANRAKIQIRIIQSENVNWQADTSALFILLKNLLENAIQHAPENTEIHIHINANQISIRDHGHGVKEDELAKLFIRFWRGAHRRDYGAGLGLSICQEIATAHGWQLTVANVFPGLCFRVSV</sequence>
<dbReference type="Gene3D" id="1.10.287.130">
    <property type="match status" value="1"/>
</dbReference>
<dbReference type="SMART" id="SM00388">
    <property type="entry name" value="HisKA"/>
    <property type="match status" value="1"/>
</dbReference>
<dbReference type="InterPro" id="IPR003660">
    <property type="entry name" value="HAMP_dom"/>
</dbReference>
<evidence type="ECO:0000313" key="14">
    <source>
        <dbReference type="Proteomes" id="UP000017404"/>
    </source>
</evidence>
<dbReference type="SUPFAM" id="SSF55874">
    <property type="entry name" value="ATPase domain of HSP90 chaperone/DNA topoisomerase II/histidine kinase"/>
    <property type="match status" value="1"/>
</dbReference>
<feature type="domain" description="HAMP" evidence="12">
    <location>
        <begin position="198"/>
        <end position="251"/>
    </location>
</feature>
<evidence type="ECO:0000256" key="3">
    <source>
        <dbReference type="ARBA" id="ARBA00012438"/>
    </source>
</evidence>